<dbReference type="GO" id="GO:0003677">
    <property type="term" value="F:DNA binding"/>
    <property type="evidence" value="ECO:0007669"/>
    <property type="project" value="InterPro"/>
</dbReference>
<evidence type="ECO:0000256" key="6">
    <source>
        <dbReference type="ARBA" id="ARBA00022932"/>
    </source>
</evidence>
<dbReference type="OrthoDB" id="9810148at2"/>
<dbReference type="InterPro" id="IPR015199">
    <property type="entry name" value="DNA_pol_III_delta_C"/>
</dbReference>
<comment type="catalytic activity">
    <reaction evidence="7">
        <text>DNA(n) + a 2'-deoxyribonucleoside 5'-triphosphate = DNA(n+1) + diphosphate</text>
        <dbReference type="Rhea" id="RHEA:22508"/>
        <dbReference type="Rhea" id="RHEA-COMP:17339"/>
        <dbReference type="Rhea" id="RHEA-COMP:17340"/>
        <dbReference type="ChEBI" id="CHEBI:33019"/>
        <dbReference type="ChEBI" id="CHEBI:61560"/>
        <dbReference type="ChEBI" id="CHEBI:173112"/>
        <dbReference type="EC" id="2.7.7.7"/>
    </reaction>
</comment>
<evidence type="ECO:0000256" key="3">
    <source>
        <dbReference type="ARBA" id="ARBA00022679"/>
    </source>
</evidence>
<proteinExistence type="predicted"/>
<reference evidence="9 10" key="1">
    <citation type="submission" date="2019-10" db="EMBL/GenBank/DDBJ databases">
        <title>Alkaliphilus serpentinus sp. nov. and Alkaliphilus pronyensis sp. nov., two novel anaerobic alkaliphilic species isolated from the serpentinized-hosted hydrothermal field of the Prony Bay (New Caledonia).</title>
        <authorList>
            <person name="Postec A."/>
        </authorList>
    </citation>
    <scope>NUCLEOTIDE SEQUENCE [LARGE SCALE GENOMIC DNA]</scope>
    <source>
        <strain evidence="9 10">LacT</strain>
    </source>
</reference>
<dbReference type="GO" id="GO:0003887">
    <property type="term" value="F:DNA-directed DNA polymerase activity"/>
    <property type="evidence" value="ECO:0007669"/>
    <property type="project" value="UniProtKB-KW"/>
</dbReference>
<comment type="caution">
    <text evidence="9">The sequence shown here is derived from an EMBL/GenBank/DDBJ whole genome shotgun (WGS) entry which is preliminary data.</text>
</comment>
<evidence type="ECO:0000256" key="1">
    <source>
        <dbReference type="ARBA" id="ARBA00012417"/>
    </source>
</evidence>
<dbReference type="Pfam" id="PF09115">
    <property type="entry name" value="DNApol3-delta_C"/>
    <property type="match status" value="1"/>
</dbReference>
<evidence type="ECO:0000313" key="10">
    <source>
        <dbReference type="Proteomes" id="UP000465601"/>
    </source>
</evidence>
<dbReference type="RefSeq" id="WP_151864990.1">
    <property type="nucleotide sequence ID" value="NZ_WBZB01000012.1"/>
</dbReference>
<keyword evidence="5" id="KW-0235">DNA replication</keyword>
<evidence type="ECO:0000256" key="4">
    <source>
        <dbReference type="ARBA" id="ARBA00022695"/>
    </source>
</evidence>
<dbReference type="InterPro" id="IPR050238">
    <property type="entry name" value="DNA_Rep/Repair_Clamp_Loader"/>
</dbReference>
<dbReference type="Gene3D" id="3.40.50.300">
    <property type="entry name" value="P-loop containing nucleotide triphosphate hydrolases"/>
    <property type="match status" value="1"/>
</dbReference>
<sequence length="330" mass="37936">MELTFRGIIGQKKIIDHIKRALSEEEISHAYLIEGAVGLGRRRVAKQLAMAITCMNNIEKPCHSCSSCLKAVSQNHPEIKIIEGDGSIKIDLIREIQKEIQLKPYEGKRKVIILYDCETMTLQAQNAFLKTLEEPPLYATIIMITVNSGSLLPTIVSRCQLIKLNPVNERTIQEYLVSHEGASMETSKVIAAYSGGNIGNAVKMLYNQDFKQKREELVKITKELLRGSLTNVLELADFFTLEKREVIENLDLLMSWYRDLLIYRETQHLDFIRNYDKIEEIVLQSKNINTYKLQEVVYIIEDAKNKLKSNVNFQLNMEVMLLNIQEVLSW</sequence>
<evidence type="ECO:0000259" key="8">
    <source>
        <dbReference type="Pfam" id="PF09115"/>
    </source>
</evidence>
<evidence type="ECO:0000256" key="7">
    <source>
        <dbReference type="ARBA" id="ARBA00049244"/>
    </source>
</evidence>
<dbReference type="GO" id="GO:0006261">
    <property type="term" value="P:DNA-templated DNA replication"/>
    <property type="evidence" value="ECO:0007669"/>
    <property type="project" value="TreeGrafter"/>
</dbReference>
<dbReference type="Proteomes" id="UP000465601">
    <property type="component" value="Unassembled WGS sequence"/>
</dbReference>
<dbReference type="GO" id="GO:0009360">
    <property type="term" value="C:DNA polymerase III complex"/>
    <property type="evidence" value="ECO:0007669"/>
    <property type="project" value="InterPro"/>
</dbReference>
<keyword evidence="10" id="KW-1185">Reference proteome</keyword>
<feature type="domain" description="DNA polymerase III delta subunit C-terminal" evidence="8">
    <location>
        <begin position="208"/>
        <end position="325"/>
    </location>
</feature>
<keyword evidence="4" id="KW-0548">Nucleotidyltransferase</keyword>
<dbReference type="PANTHER" id="PTHR11669:SF8">
    <property type="entry name" value="DNA POLYMERASE III SUBUNIT DELTA"/>
    <property type="match status" value="1"/>
</dbReference>
<organism evidence="9 10">
    <name type="scientific">Alkaliphilus serpentinus</name>
    <dbReference type="NCBI Taxonomy" id="1482731"/>
    <lineage>
        <taxon>Bacteria</taxon>
        <taxon>Bacillati</taxon>
        <taxon>Bacillota</taxon>
        <taxon>Clostridia</taxon>
        <taxon>Peptostreptococcales</taxon>
        <taxon>Natronincolaceae</taxon>
        <taxon>Alkaliphilus</taxon>
    </lineage>
</organism>
<dbReference type="EC" id="2.7.7.7" evidence="1"/>
<protein>
    <recommendedName>
        <fullName evidence="2">DNA polymerase III subunit delta'</fullName>
        <ecNumber evidence="1">2.7.7.7</ecNumber>
    </recommendedName>
</protein>
<dbReference type="SUPFAM" id="SSF52540">
    <property type="entry name" value="P-loop containing nucleoside triphosphate hydrolases"/>
    <property type="match status" value="1"/>
</dbReference>
<dbReference type="InterPro" id="IPR027417">
    <property type="entry name" value="P-loop_NTPase"/>
</dbReference>
<keyword evidence="6" id="KW-0239">DNA-directed DNA polymerase</keyword>
<gene>
    <name evidence="9" type="ORF">F8153_03575</name>
</gene>
<evidence type="ECO:0000313" key="9">
    <source>
        <dbReference type="EMBL" id="KAB3531810.1"/>
    </source>
</evidence>
<keyword evidence="3" id="KW-0808">Transferase</keyword>
<name>A0A833MAB5_9FIRM</name>
<dbReference type="EMBL" id="WBZB01000012">
    <property type="protein sequence ID" value="KAB3531810.1"/>
    <property type="molecule type" value="Genomic_DNA"/>
</dbReference>
<dbReference type="AlphaFoldDB" id="A0A833MAB5"/>
<evidence type="ECO:0000256" key="2">
    <source>
        <dbReference type="ARBA" id="ARBA00014363"/>
    </source>
</evidence>
<dbReference type="Pfam" id="PF13177">
    <property type="entry name" value="DNA_pol3_delta2"/>
    <property type="match status" value="1"/>
</dbReference>
<dbReference type="PANTHER" id="PTHR11669">
    <property type="entry name" value="REPLICATION FACTOR C / DNA POLYMERASE III GAMMA-TAU SUBUNIT"/>
    <property type="match status" value="1"/>
</dbReference>
<evidence type="ECO:0000256" key="5">
    <source>
        <dbReference type="ARBA" id="ARBA00022705"/>
    </source>
</evidence>
<accession>A0A833MAB5</accession>